<dbReference type="SUPFAM" id="SSF81901">
    <property type="entry name" value="HCP-like"/>
    <property type="match status" value="1"/>
</dbReference>
<comment type="caution">
    <text evidence="1">The sequence shown here is derived from an EMBL/GenBank/DDBJ whole genome shotgun (WGS) entry which is preliminary data.</text>
</comment>
<dbReference type="InterPro" id="IPR050767">
    <property type="entry name" value="Sel1_AlgK"/>
</dbReference>
<dbReference type="PANTHER" id="PTHR11102:SF160">
    <property type="entry name" value="ERAD-ASSOCIATED E3 UBIQUITIN-PROTEIN LIGASE COMPONENT HRD3"/>
    <property type="match status" value="1"/>
</dbReference>
<dbReference type="SMART" id="SM00671">
    <property type="entry name" value="SEL1"/>
    <property type="match status" value="1"/>
</dbReference>
<dbReference type="Pfam" id="PF08238">
    <property type="entry name" value="Sel1"/>
    <property type="match status" value="1"/>
</dbReference>
<sequence length="120" mass="13353">MLTDQYPLSSRLPAICRLLAIPLLSLSLLYGCTSSAEKEAQLKDPKIILEQSRTAFAEKKYETAFQLLFPLAVEGNAEAQYALGYMYHHGLGLEKDDSQAMQWIQRAASQGYAKALKALK</sequence>
<evidence type="ECO:0000313" key="1">
    <source>
        <dbReference type="EMBL" id="RDH88175.1"/>
    </source>
</evidence>
<keyword evidence="2" id="KW-1185">Reference proteome</keyword>
<dbReference type="InterPro" id="IPR006597">
    <property type="entry name" value="Sel1-like"/>
</dbReference>
<dbReference type="InterPro" id="IPR011990">
    <property type="entry name" value="TPR-like_helical_dom_sf"/>
</dbReference>
<dbReference type="PANTHER" id="PTHR11102">
    <property type="entry name" value="SEL-1-LIKE PROTEIN"/>
    <property type="match status" value="1"/>
</dbReference>
<name>A0A370DSM5_9GAMM</name>
<dbReference type="Proteomes" id="UP000254771">
    <property type="component" value="Unassembled WGS sequence"/>
</dbReference>
<proteinExistence type="predicted"/>
<protein>
    <submittedName>
        <fullName evidence="1">Sel1 repeat family protein</fullName>
    </submittedName>
</protein>
<evidence type="ECO:0000313" key="2">
    <source>
        <dbReference type="Proteomes" id="UP000254771"/>
    </source>
</evidence>
<reference evidence="1 2" key="1">
    <citation type="journal article" date="2018" name="ISME J.">
        <title>Endosymbiont genomes yield clues of tubeworm success.</title>
        <authorList>
            <person name="Li Y."/>
            <person name="Liles M.R."/>
            <person name="Halanych K.M."/>
        </authorList>
    </citation>
    <scope>NUCLEOTIDE SEQUENCE [LARGE SCALE GENOMIC DNA]</scope>
    <source>
        <strain evidence="1">A1462</strain>
    </source>
</reference>
<dbReference type="AlphaFoldDB" id="A0A370DSM5"/>
<dbReference type="EMBL" id="QFXE01000002">
    <property type="protein sequence ID" value="RDH88175.1"/>
    <property type="molecule type" value="Genomic_DNA"/>
</dbReference>
<accession>A0A370DSM5</accession>
<organism evidence="1 2">
    <name type="scientific">endosymbiont of Escarpia spicata</name>
    <dbReference type="NCBI Taxonomy" id="2200908"/>
    <lineage>
        <taxon>Bacteria</taxon>
        <taxon>Pseudomonadati</taxon>
        <taxon>Pseudomonadota</taxon>
        <taxon>Gammaproteobacteria</taxon>
        <taxon>sulfur-oxidizing symbionts</taxon>
    </lineage>
</organism>
<gene>
    <name evidence="1" type="ORF">DIZ78_01955</name>
</gene>
<dbReference type="Gene3D" id="1.25.40.10">
    <property type="entry name" value="Tetratricopeptide repeat domain"/>
    <property type="match status" value="1"/>
</dbReference>